<evidence type="ECO:0000256" key="3">
    <source>
        <dbReference type="ARBA" id="ARBA00023186"/>
    </source>
</evidence>
<evidence type="ECO:0000256" key="2">
    <source>
        <dbReference type="ARBA" id="ARBA00022801"/>
    </source>
</evidence>
<comment type="catalytic activity">
    <reaction evidence="6">
        <text>GTP + H2O = GDP + phosphate + H(+)</text>
        <dbReference type="Rhea" id="RHEA:19669"/>
        <dbReference type="ChEBI" id="CHEBI:15377"/>
        <dbReference type="ChEBI" id="CHEBI:15378"/>
        <dbReference type="ChEBI" id="CHEBI:37565"/>
        <dbReference type="ChEBI" id="CHEBI:43474"/>
        <dbReference type="ChEBI" id="CHEBI:58189"/>
    </reaction>
    <physiologicalReaction direction="left-to-right" evidence="6">
        <dbReference type="Rhea" id="RHEA:19670"/>
    </physiologicalReaction>
</comment>
<dbReference type="RefSeq" id="WP_377331601.1">
    <property type="nucleotide sequence ID" value="NZ_JBHSGB010000002.1"/>
</dbReference>
<dbReference type="SMART" id="SM00833">
    <property type="entry name" value="CobW_C"/>
    <property type="match status" value="1"/>
</dbReference>
<name>A0ABV9JI35_9GAMM</name>
<dbReference type="Pfam" id="PF07683">
    <property type="entry name" value="CobW_C"/>
    <property type="match status" value="1"/>
</dbReference>
<dbReference type="PANTHER" id="PTHR13748:SF62">
    <property type="entry name" value="COBW DOMAIN-CONTAINING PROTEIN"/>
    <property type="match status" value="1"/>
</dbReference>
<organism evidence="8 9">
    <name type="scientific">Rheinheimera marina</name>
    <dbReference type="NCBI Taxonomy" id="1774958"/>
    <lineage>
        <taxon>Bacteria</taxon>
        <taxon>Pseudomonadati</taxon>
        <taxon>Pseudomonadota</taxon>
        <taxon>Gammaproteobacteria</taxon>
        <taxon>Chromatiales</taxon>
        <taxon>Chromatiaceae</taxon>
        <taxon>Rheinheimera</taxon>
    </lineage>
</organism>
<evidence type="ECO:0000256" key="6">
    <source>
        <dbReference type="ARBA" id="ARBA00049117"/>
    </source>
</evidence>
<evidence type="ECO:0000313" key="8">
    <source>
        <dbReference type="EMBL" id="MFC4653971.1"/>
    </source>
</evidence>
<dbReference type="InterPro" id="IPR003495">
    <property type="entry name" value="CobW/HypB/UreG_nucleotide-bd"/>
</dbReference>
<dbReference type="InterPro" id="IPR036627">
    <property type="entry name" value="CobW-likC_sf"/>
</dbReference>
<protein>
    <submittedName>
        <fullName evidence="8">CobW family GTP-binding protein</fullName>
    </submittedName>
</protein>
<dbReference type="Gene3D" id="3.40.50.300">
    <property type="entry name" value="P-loop containing nucleotide triphosphate hydrolases"/>
    <property type="match status" value="1"/>
</dbReference>
<keyword evidence="3" id="KW-0143">Chaperone</keyword>
<gene>
    <name evidence="8" type="ORF">ACFO3I_02910</name>
</gene>
<comment type="function">
    <text evidence="5">Zinc chaperone that directly transfers zinc cofactor to target proteins, thereby activating them. Zinc is transferred from the CXCC motif in the GTPase domain to the zinc binding site in target proteins in a process requiring GTP hydrolysis.</text>
</comment>
<accession>A0ABV9JI35</accession>
<reference evidence="9" key="1">
    <citation type="journal article" date="2019" name="Int. J. Syst. Evol. Microbiol.">
        <title>The Global Catalogue of Microorganisms (GCM) 10K type strain sequencing project: providing services to taxonomists for standard genome sequencing and annotation.</title>
        <authorList>
            <consortium name="The Broad Institute Genomics Platform"/>
            <consortium name="The Broad Institute Genome Sequencing Center for Infectious Disease"/>
            <person name="Wu L."/>
            <person name="Ma J."/>
        </authorList>
    </citation>
    <scope>NUCLEOTIDE SEQUENCE [LARGE SCALE GENOMIC DNA]</scope>
    <source>
        <strain evidence="9">DT28</strain>
    </source>
</reference>
<feature type="domain" description="CobW C-terminal" evidence="7">
    <location>
        <begin position="243"/>
        <end position="337"/>
    </location>
</feature>
<dbReference type="InterPro" id="IPR051316">
    <property type="entry name" value="Zinc-reg_GTPase_activator"/>
</dbReference>
<dbReference type="SUPFAM" id="SSF90002">
    <property type="entry name" value="Hypothetical protein YjiA, C-terminal domain"/>
    <property type="match status" value="1"/>
</dbReference>
<evidence type="ECO:0000256" key="1">
    <source>
        <dbReference type="ARBA" id="ARBA00022741"/>
    </source>
</evidence>
<sequence>MQPRIPLYLLTGFLGSGKTTLLNQLVKTSEFANSLVIINELGSTSLDHLLMTHSQEEQVVELASGCICCTIRSDLSKTLRDIVWRFSRQGRKQFDRVLIETTGLADPAPVLHTLMADPKIADQYRLHGVVTCVDSVNGLSTLREHFEARQQAAVADLILLTKQDLPEAMPVADLTSALRPLNPLAQIALAEQGQADWQLIGQLDHAEPVQSDTPLQSWLRFTPLADEPQLTPELQLNAHGDAIQAYSFELAEPIPMPKFELWLNELLALKGPDLLRMKAILHIQGFPGPMVIHGVQHLFHPAAFLTQWPNADRQSKLVFITRNIPRELLAQSVQMLRP</sequence>
<dbReference type="CDD" id="cd03112">
    <property type="entry name" value="CobW-like"/>
    <property type="match status" value="1"/>
</dbReference>
<dbReference type="InterPro" id="IPR027417">
    <property type="entry name" value="P-loop_NTPase"/>
</dbReference>
<dbReference type="Proteomes" id="UP001595962">
    <property type="component" value="Unassembled WGS sequence"/>
</dbReference>
<keyword evidence="2" id="KW-0378">Hydrolase</keyword>
<dbReference type="Gene3D" id="3.30.1220.10">
    <property type="entry name" value="CobW-like, C-terminal domain"/>
    <property type="match status" value="1"/>
</dbReference>
<comment type="caution">
    <text evidence="8">The sequence shown here is derived from an EMBL/GenBank/DDBJ whole genome shotgun (WGS) entry which is preliminary data.</text>
</comment>
<dbReference type="EMBL" id="JBHSGB010000002">
    <property type="protein sequence ID" value="MFC4653971.1"/>
    <property type="molecule type" value="Genomic_DNA"/>
</dbReference>
<keyword evidence="9" id="KW-1185">Reference proteome</keyword>
<dbReference type="PANTHER" id="PTHR13748">
    <property type="entry name" value="COBW-RELATED"/>
    <property type="match status" value="1"/>
</dbReference>
<dbReference type="SUPFAM" id="SSF52540">
    <property type="entry name" value="P-loop containing nucleoside triphosphate hydrolases"/>
    <property type="match status" value="1"/>
</dbReference>
<proteinExistence type="inferred from homology"/>
<dbReference type="InterPro" id="IPR011629">
    <property type="entry name" value="CobW-like_C"/>
</dbReference>
<evidence type="ECO:0000256" key="4">
    <source>
        <dbReference type="ARBA" id="ARBA00034320"/>
    </source>
</evidence>
<dbReference type="Pfam" id="PF02492">
    <property type="entry name" value="cobW"/>
    <property type="match status" value="1"/>
</dbReference>
<evidence type="ECO:0000259" key="7">
    <source>
        <dbReference type="SMART" id="SM00833"/>
    </source>
</evidence>
<evidence type="ECO:0000313" key="9">
    <source>
        <dbReference type="Proteomes" id="UP001595962"/>
    </source>
</evidence>
<evidence type="ECO:0000256" key="5">
    <source>
        <dbReference type="ARBA" id="ARBA00045658"/>
    </source>
</evidence>
<keyword evidence="1" id="KW-0547">Nucleotide-binding</keyword>
<comment type="similarity">
    <text evidence="4">Belongs to the SIMIBI class G3E GTPase family. ZNG1 subfamily.</text>
</comment>